<protein>
    <submittedName>
        <fullName evidence="3">2-oxoacid:ferredoxin oxidoreductase subunit beta</fullName>
    </submittedName>
</protein>
<name>A0A7C5DET0_9CHLB</name>
<dbReference type="InterPro" id="IPR051457">
    <property type="entry name" value="2-oxoacid:Fd_oxidoreductase"/>
</dbReference>
<proteinExistence type="predicted"/>
<evidence type="ECO:0000256" key="1">
    <source>
        <dbReference type="ARBA" id="ARBA00023002"/>
    </source>
</evidence>
<dbReference type="CDD" id="cd03375">
    <property type="entry name" value="TPP_OGFOR"/>
    <property type="match status" value="1"/>
</dbReference>
<dbReference type="Pfam" id="PF02775">
    <property type="entry name" value="TPP_enzyme_C"/>
    <property type="match status" value="1"/>
</dbReference>
<dbReference type="GO" id="GO:0044281">
    <property type="term" value="P:small molecule metabolic process"/>
    <property type="evidence" value="ECO:0007669"/>
    <property type="project" value="UniProtKB-ARBA"/>
</dbReference>
<reference evidence="3" key="1">
    <citation type="journal article" date="2020" name="mSystems">
        <title>Genome- and Community-Level Interaction Insights into Carbon Utilization and Element Cycling Functions of Hydrothermarchaeota in Hydrothermal Sediment.</title>
        <authorList>
            <person name="Zhou Z."/>
            <person name="Liu Y."/>
            <person name="Xu W."/>
            <person name="Pan J."/>
            <person name="Luo Z.H."/>
            <person name="Li M."/>
        </authorList>
    </citation>
    <scope>NUCLEOTIDE SEQUENCE [LARGE SCALE GENOMIC DNA]</scope>
    <source>
        <strain evidence="3">HyVt-633</strain>
    </source>
</reference>
<feature type="domain" description="Thiamine pyrophosphate enzyme TPP-binding" evidence="2">
    <location>
        <begin position="54"/>
        <end position="201"/>
    </location>
</feature>
<dbReference type="GO" id="GO:0030976">
    <property type="term" value="F:thiamine pyrophosphate binding"/>
    <property type="evidence" value="ECO:0007669"/>
    <property type="project" value="InterPro"/>
</dbReference>
<comment type="caution">
    <text evidence="3">The sequence shown here is derived from an EMBL/GenBank/DDBJ whole genome shotgun (WGS) entry which is preliminary data.</text>
</comment>
<gene>
    <name evidence="3" type="ORF">ENL07_07760</name>
</gene>
<dbReference type="GO" id="GO:0016625">
    <property type="term" value="F:oxidoreductase activity, acting on the aldehyde or oxo group of donors, iron-sulfur protein as acceptor"/>
    <property type="evidence" value="ECO:0007669"/>
    <property type="project" value="UniProtKB-ARBA"/>
</dbReference>
<dbReference type="InterPro" id="IPR011766">
    <property type="entry name" value="TPP_enzyme_TPP-bd"/>
</dbReference>
<dbReference type="SUPFAM" id="SSF52518">
    <property type="entry name" value="Thiamin diphosphate-binding fold (THDP-binding)"/>
    <property type="match status" value="1"/>
</dbReference>
<dbReference type="GO" id="GO:0045333">
    <property type="term" value="P:cellular respiration"/>
    <property type="evidence" value="ECO:0007669"/>
    <property type="project" value="UniProtKB-ARBA"/>
</dbReference>
<evidence type="ECO:0000259" key="2">
    <source>
        <dbReference type="Pfam" id="PF02775"/>
    </source>
</evidence>
<dbReference type="InterPro" id="IPR029061">
    <property type="entry name" value="THDP-binding"/>
</dbReference>
<dbReference type="AlphaFoldDB" id="A0A7C5DET0"/>
<dbReference type="Proteomes" id="UP000886058">
    <property type="component" value="Unassembled WGS sequence"/>
</dbReference>
<dbReference type="PANTHER" id="PTHR48084:SF4">
    <property type="entry name" value="2-OXOGLUTARATE OXIDOREDUCTASE SUBUNIT KORB"/>
    <property type="match status" value="1"/>
</dbReference>
<organism evidence="3">
    <name type="scientific">Chlorobaculum parvum</name>
    <dbReference type="NCBI Taxonomy" id="274539"/>
    <lineage>
        <taxon>Bacteria</taxon>
        <taxon>Pseudomonadati</taxon>
        <taxon>Chlorobiota</taxon>
        <taxon>Chlorobiia</taxon>
        <taxon>Chlorobiales</taxon>
        <taxon>Chlorobiaceae</taxon>
        <taxon>Chlorobaculum</taxon>
    </lineage>
</organism>
<dbReference type="PANTHER" id="PTHR48084">
    <property type="entry name" value="2-OXOGLUTARATE OXIDOREDUCTASE SUBUNIT KORB-RELATED"/>
    <property type="match status" value="1"/>
</dbReference>
<dbReference type="Gene3D" id="3.40.50.970">
    <property type="match status" value="1"/>
</dbReference>
<keyword evidence="1" id="KW-0560">Oxidoreductase</keyword>
<sequence length="342" mass="37735">MTETHTQLTAKDFTSNQEPKWCAGCGDHAVLQQLKSAMAELGLKTEEVAVISGIGCSSRLPYYVDTYGLHGIHGRALPVASGLKAANPELSVWVATGDGDALSIGGNHFIHTIRRNPDLNIILLNNEIYGLTKGQYSPTSKLGQRTVTSPQGVIDYPMNTIAMTLGSGGTFVARVMDRDGKYIREVFKRGAEHRGTAMIEIYQNCPIFNDGCFAPFTDRERKADTTLYVEHGKPLVFGKESDKGIRLDGFTPVVVDLNDSSVSKDDLWIHDENDFNKANLLSRFFDDPNASEDVLPRPFGIFYVEDRFTYEEALDAQIEKAQENGEGTLDELLTGSSTWTIK</sequence>
<evidence type="ECO:0000313" key="3">
    <source>
        <dbReference type="EMBL" id="HHE32509.1"/>
    </source>
</evidence>
<dbReference type="EMBL" id="DRSQ01000155">
    <property type="protein sequence ID" value="HHE32509.1"/>
    <property type="molecule type" value="Genomic_DNA"/>
</dbReference>
<accession>A0A7C5DET0</accession>